<dbReference type="Gene3D" id="1.10.3210.10">
    <property type="entry name" value="Hypothetical protein af1432"/>
    <property type="match status" value="1"/>
</dbReference>
<dbReference type="GO" id="GO:0008832">
    <property type="term" value="F:dGTPase activity"/>
    <property type="evidence" value="ECO:0007669"/>
    <property type="project" value="TreeGrafter"/>
</dbReference>
<dbReference type="InterPro" id="IPR006674">
    <property type="entry name" value="HD_domain"/>
</dbReference>
<evidence type="ECO:0000259" key="1">
    <source>
        <dbReference type="PROSITE" id="PS51831"/>
    </source>
</evidence>
<evidence type="ECO:0000313" key="3">
    <source>
        <dbReference type="Proteomes" id="UP000006804"/>
    </source>
</evidence>
<dbReference type="eggNOG" id="COG1078">
    <property type="taxonomic scope" value="Bacteria"/>
</dbReference>
<dbReference type="InterPro" id="IPR050135">
    <property type="entry name" value="dGTPase-like"/>
</dbReference>
<dbReference type="HOGENOM" id="CLU_026821_3_2_0"/>
<protein>
    <submittedName>
        <fullName evidence="2">Metal dependent phosphohydrolase</fullName>
    </submittedName>
</protein>
<dbReference type="InterPro" id="IPR003607">
    <property type="entry name" value="HD/PDEase_dom"/>
</dbReference>
<accession>F7YXN4</accession>
<keyword evidence="2" id="KW-0378">Hydrolase</keyword>
<dbReference type="Pfam" id="PF01966">
    <property type="entry name" value="HD"/>
    <property type="match status" value="1"/>
</dbReference>
<dbReference type="EMBL" id="CP002351">
    <property type="protein sequence ID" value="AEH50678.1"/>
    <property type="molecule type" value="Genomic_DNA"/>
</dbReference>
<dbReference type="SUPFAM" id="SSF109604">
    <property type="entry name" value="HD-domain/PDEase-like"/>
    <property type="match status" value="1"/>
</dbReference>
<reference evidence="2 3" key="1">
    <citation type="submission" date="2010-11" db="EMBL/GenBank/DDBJ databases">
        <title>The complete genome of Thermotoga thermarum DSM 5069.</title>
        <authorList>
            <consortium name="US DOE Joint Genome Institute (JGI-PGF)"/>
            <person name="Lucas S."/>
            <person name="Copeland A."/>
            <person name="Lapidus A."/>
            <person name="Bruce D."/>
            <person name="Goodwin L."/>
            <person name="Pitluck S."/>
            <person name="Kyrpides N."/>
            <person name="Mavromatis K."/>
            <person name="Ivanova N."/>
            <person name="Zeytun A."/>
            <person name="Brettin T."/>
            <person name="Detter J.C."/>
            <person name="Tapia R."/>
            <person name="Han C."/>
            <person name="Land M."/>
            <person name="Hauser L."/>
            <person name="Markowitz V."/>
            <person name="Cheng J.-F."/>
            <person name="Hugenholtz P."/>
            <person name="Woyke T."/>
            <person name="Wu D."/>
            <person name="Spring S."/>
            <person name="Schroeder M."/>
            <person name="Brambilla E."/>
            <person name="Klenk H.-P."/>
            <person name="Eisen J.A."/>
        </authorList>
    </citation>
    <scope>NUCLEOTIDE SEQUENCE [LARGE SCALE GENOMIC DNA]</scope>
    <source>
        <strain evidence="2 3">DSM 5069</strain>
    </source>
</reference>
<dbReference type="AlphaFoldDB" id="F7YXN4"/>
<dbReference type="KEGG" id="tta:Theth_0590"/>
<dbReference type="OrthoDB" id="9803619at2"/>
<keyword evidence="3" id="KW-1185">Reference proteome</keyword>
<gene>
    <name evidence="2" type="ORF">Theth_0590</name>
</gene>
<proteinExistence type="predicted"/>
<sequence length="500" mass="58511">MYHKVSRDPIHSEIALFPLEILSIDTRPVQRLRSLSQLVGAELVYPGASHTRFAHSLGVMHIAGIYANRLFKDQSKIRIIRLAGLLHDIGHGPFSHQFDDVVYKRMQIKDGHDQYREKLLLELMPYELMECFLRIPDPRMREAVAEDLKITMKTDKISEKTFYLLMQKVNEIFEGESTGTVEFNIVQGPLGADRLDFLLRDAYYCGTSDFGVSAVDRLIRNSYIKVFGQKQILCYDVKVLDQIYASLFSRFMMYKNVYFHKTSRAADLMIQEILSLIYEPLRLEEKVKDLQKFLDLTDQSIMYMVISQFEKLLQKYTCDEQQILSGNVALTSEEEKLVKAYKLVRRYQKRDLWKVVVEVIFSTQGVDPSIVCSAVVEDTLKKIKEGINQVLSKSKELSSEDRKQLVRIFEKFDEIFKPDTPYKLSLMHPEEFLKSNVYLYDSKKDEILTFDDYMKRYPAYKIMENNLLQIVRIYATEDVRELLKKYNIIPSGTLELTTRW</sequence>
<dbReference type="STRING" id="688269.Theth_0590"/>
<dbReference type="PATRIC" id="fig|688269.3.peg.612"/>
<dbReference type="GO" id="GO:0006203">
    <property type="term" value="P:dGTP catabolic process"/>
    <property type="evidence" value="ECO:0007669"/>
    <property type="project" value="TreeGrafter"/>
</dbReference>
<dbReference type="Proteomes" id="UP000006804">
    <property type="component" value="Chromosome"/>
</dbReference>
<dbReference type="PANTHER" id="PTHR11373">
    <property type="entry name" value="DEOXYNUCLEOSIDE TRIPHOSPHATE TRIPHOSPHOHYDROLASE"/>
    <property type="match status" value="1"/>
</dbReference>
<feature type="domain" description="HD" evidence="1">
    <location>
        <begin position="52"/>
        <end position="164"/>
    </location>
</feature>
<dbReference type="RefSeq" id="WP_013931901.1">
    <property type="nucleotide sequence ID" value="NC_015707.1"/>
</dbReference>
<dbReference type="SMART" id="SM00471">
    <property type="entry name" value="HDc"/>
    <property type="match status" value="1"/>
</dbReference>
<name>F7YXN4_9THEM</name>
<organism evidence="2 3">
    <name type="scientific">Pseudothermotoga thermarum DSM 5069</name>
    <dbReference type="NCBI Taxonomy" id="688269"/>
    <lineage>
        <taxon>Bacteria</taxon>
        <taxon>Thermotogati</taxon>
        <taxon>Thermotogota</taxon>
        <taxon>Thermotogae</taxon>
        <taxon>Thermotogales</taxon>
        <taxon>Thermotogaceae</taxon>
        <taxon>Pseudothermotoga</taxon>
    </lineage>
</organism>
<dbReference type="CDD" id="cd00077">
    <property type="entry name" value="HDc"/>
    <property type="match status" value="1"/>
</dbReference>
<dbReference type="PANTHER" id="PTHR11373:SF4">
    <property type="entry name" value="DEOXYNUCLEOSIDE TRIPHOSPHATE TRIPHOSPHOHYDROLASE SAMHD1"/>
    <property type="match status" value="1"/>
</dbReference>
<evidence type="ECO:0000313" key="2">
    <source>
        <dbReference type="EMBL" id="AEH50678.1"/>
    </source>
</evidence>
<dbReference type="PROSITE" id="PS51831">
    <property type="entry name" value="HD"/>
    <property type="match status" value="1"/>
</dbReference>